<gene>
    <name evidence="1" type="ORF">SARC_03959</name>
</gene>
<evidence type="ECO:0000313" key="1">
    <source>
        <dbReference type="EMBL" id="KNC83783.1"/>
    </source>
</evidence>
<dbReference type="GeneID" id="25904463"/>
<dbReference type="RefSeq" id="XP_014157685.1">
    <property type="nucleotide sequence ID" value="XM_014302210.1"/>
</dbReference>
<dbReference type="AlphaFoldDB" id="A0A0L0G6D4"/>
<accession>A0A0L0G6D4</accession>
<keyword evidence="2" id="KW-1185">Reference proteome</keyword>
<proteinExistence type="predicted"/>
<organism evidence="1 2">
    <name type="scientific">Sphaeroforma arctica JP610</name>
    <dbReference type="NCBI Taxonomy" id="667725"/>
    <lineage>
        <taxon>Eukaryota</taxon>
        <taxon>Ichthyosporea</taxon>
        <taxon>Ichthyophonida</taxon>
        <taxon>Sphaeroforma</taxon>
    </lineage>
</organism>
<reference evidence="1 2" key="1">
    <citation type="submission" date="2011-02" db="EMBL/GenBank/DDBJ databases">
        <title>The Genome Sequence of Sphaeroforma arctica JP610.</title>
        <authorList>
            <consortium name="The Broad Institute Genome Sequencing Platform"/>
            <person name="Russ C."/>
            <person name="Cuomo C."/>
            <person name="Young S.K."/>
            <person name="Zeng Q."/>
            <person name="Gargeya S."/>
            <person name="Alvarado L."/>
            <person name="Berlin A."/>
            <person name="Chapman S.B."/>
            <person name="Chen Z."/>
            <person name="Freedman E."/>
            <person name="Gellesch M."/>
            <person name="Goldberg J."/>
            <person name="Griggs A."/>
            <person name="Gujja S."/>
            <person name="Heilman E."/>
            <person name="Heiman D."/>
            <person name="Howarth C."/>
            <person name="Mehta T."/>
            <person name="Neiman D."/>
            <person name="Pearson M."/>
            <person name="Roberts A."/>
            <person name="Saif S."/>
            <person name="Shea T."/>
            <person name="Shenoy N."/>
            <person name="Sisk P."/>
            <person name="Stolte C."/>
            <person name="Sykes S."/>
            <person name="White J."/>
            <person name="Yandava C."/>
            <person name="Burger G."/>
            <person name="Gray M.W."/>
            <person name="Holland P.W.H."/>
            <person name="King N."/>
            <person name="Lang F.B.F."/>
            <person name="Roger A.J."/>
            <person name="Ruiz-Trillo I."/>
            <person name="Haas B."/>
            <person name="Nusbaum C."/>
            <person name="Birren B."/>
        </authorList>
    </citation>
    <scope>NUCLEOTIDE SEQUENCE [LARGE SCALE GENOMIC DNA]</scope>
    <source>
        <strain evidence="1 2">JP610</strain>
    </source>
</reference>
<dbReference type="EMBL" id="KQ241809">
    <property type="protein sequence ID" value="KNC83783.1"/>
    <property type="molecule type" value="Genomic_DNA"/>
</dbReference>
<name>A0A0L0G6D4_9EUKA</name>
<sequence length="108" mass="12457">MNYVSNTPGHNRFLRALAFFRLPVDMDAEDLDAVEMYPHIKPSGKTHNADFVAKYCQDFEEAFADSRMLQYETSAMIGYKHFSMPVTSILNCDVVMNIMHILRCEELT</sequence>
<dbReference type="Proteomes" id="UP000054560">
    <property type="component" value="Unassembled WGS sequence"/>
</dbReference>
<protein>
    <submittedName>
        <fullName evidence="1">Uncharacterized protein</fullName>
    </submittedName>
</protein>
<evidence type="ECO:0000313" key="2">
    <source>
        <dbReference type="Proteomes" id="UP000054560"/>
    </source>
</evidence>